<evidence type="ECO:0000313" key="1">
    <source>
        <dbReference type="EMBL" id="VVM52329.1"/>
    </source>
</evidence>
<dbReference type="Proteomes" id="UP000326729">
    <property type="component" value="Unassembled WGS sequence"/>
</dbReference>
<organism evidence="1 2">
    <name type="scientific">Pseudomonas fluorescens</name>
    <dbReference type="NCBI Taxonomy" id="294"/>
    <lineage>
        <taxon>Bacteria</taxon>
        <taxon>Pseudomonadati</taxon>
        <taxon>Pseudomonadota</taxon>
        <taxon>Gammaproteobacteria</taxon>
        <taxon>Pseudomonadales</taxon>
        <taxon>Pseudomonadaceae</taxon>
        <taxon>Pseudomonas</taxon>
    </lineage>
</organism>
<gene>
    <name evidence="1" type="ORF">PS659_00877</name>
</gene>
<dbReference type="AlphaFoldDB" id="A0A5E6QAD6"/>
<dbReference type="EMBL" id="CABVGY010000004">
    <property type="protein sequence ID" value="VVM52329.1"/>
    <property type="molecule type" value="Genomic_DNA"/>
</dbReference>
<proteinExistence type="predicted"/>
<protein>
    <submittedName>
        <fullName evidence="1">Uncharacterized protein</fullName>
    </submittedName>
</protein>
<name>A0A5E6QAD6_PSEFL</name>
<accession>A0A5E6QAD6</accession>
<evidence type="ECO:0000313" key="2">
    <source>
        <dbReference type="Proteomes" id="UP000326729"/>
    </source>
</evidence>
<sequence length="31" mass="3411">MTKPELRDSNAFFANRASHKVGALCCSLETL</sequence>
<reference evidence="1 2" key="1">
    <citation type="submission" date="2019-09" db="EMBL/GenBank/DDBJ databases">
        <authorList>
            <person name="Chandra G."/>
            <person name="Truman W A."/>
        </authorList>
    </citation>
    <scope>NUCLEOTIDE SEQUENCE [LARGE SCALE GENOMIC DNA]</scope>
    <source>
        <strain evidence="1">PS659</strain>
    </source>
</reference>